<dbReference type="EMBL" id="LT629760">
    <property type="protein sequence ID" value="SDS32350.1"/>
    <property type="molecule type" value="Genomic_DNA"/>
</dbReference>
<keyword evidence="3" id="KW-1185">Reference proteome</keyword>
<evidence type="ECO:0000256" key="1">
    <source>
        <dbReference type="ARBA" id="ARBA00007274"/>
    </source>
</evidence>
<accession>A0ABY0UA26</accession>
<dbReference type="SUPFAM" id="SSF51161">
    <property type="entry name" value="Trimeric LpxA-like enzymes"/>
    <property type="match status" value="1"/>
</dbReference>
<sequence length="322" mass="34487">MWRMHLPAPPKTFSLAQVQHQLRQMGVAFVSHGTAAQSAFAFKSLRQVEPGGIYFLSPGIGDPPPITRSIVLREETDLCGEANVILQVEHPQLVFYRLMEAMVADRKKLQGIHPTAVIGEDCDVDPAAYIGPFCVLEDCVVKAGANLHSHVTVMRGSTIEEDVTIESHSTVGATGVAWIWDPVTRRRVIQPQIGYTRIRQGTFLGTDVTVVRGSVNETTTIGQGCVIAHGSKIGHGSLIGDECHFANNVSIAGNVTLGNQCFLGSGAIVRPQTRIAERTVVGAGAVVVKHIEEPGLLVMGMPAKTVKSATDDLSGVPKSLEN</sequence>
<dbReference type="Gene3D" id="2.160.10.10">
    <property type="entry name" value="Hexapeptide repeat proteins"/>
    <property type="match status" value="1"/>
</dbReference>
<dbReference type="PANTHER" id="PTHR43300">
    <property type="entry name" value="ACETYLTRANSFERASE"/>
    <property type="match status" value="1"/>
</dbReference>
<gene>
    <name evidence="2" type="ORF">SAMN04490205_2164</name>
</gene>
<dbReference type="InterPro" id="IPR001451">
    <property type="entry name" value="Hexapep"/>
</dbReference>
<evidence type="ECO:0000313" key="3">
    <source>
        <dbReference type="Proteomes" id="UP000183126"/>
    </source>
</evidence>
<dbReference type="InterPro" id="IPR011004">
    <property type="entry name" value="Trimer_LpxA-like_sf"/>
</dbReference>
<evidence type="ECO:0000313" key="2">
    <source>
        <dbReference type="EMBL" id="SDS32350.1"/>
    </source>
</evidence>
<proteinExistence type="inferred from homology"/>
<reference evidence="2 3" key="1">
    <citation type="submission" date="2016-10" db="EMBL/GenBank/DDBJ databases">
        <authorList>
            <person name="Varghese N."/>
            <person name="Submissions S."/>
        </authorList>
    </citation>
    <scope>NUCLEOTIDE SEQUENCE [LARGE SCALE GENOMIC DNA]</scope>
    <source>
        <strain evidence="2 3">BS3111</strain>
    </source>
</reference>
<protein>
    <submittedName>
        <fullName evidence="2">UDP-3-O-[3-hydroxymyristoyl] glucosamine N-acyltransferase</fullName>
    </submittedName>
</protein>
<dbReference type="PANTHER" id="PTHR43300:SF7">
    <property type="entry name" value="UDP-N-ACETYLBACILLOSAMINE N-ACETYLTRANSFERASE"/>
    <property type="match status" value="1"/>
</dbReference>
<organism evidence="2 3">
    <name type="scientific">Pseudomonas trivialis</name>
    <dbReference type="NCBI Taxonomy" id="200450"/>
    <lineage>
        <taxon>Bacteria</taxon>
        <taxon>Pseudomonadati</taxon>
        <taxon>Pseudomonadota</taxon>
        <taxon>Gammaproteobacteria</taxon>
        <taxon>Pseudomonadales</taxon>
        <taxon>Pseudomonadaceae</taxon>
        <taxon>Pseudomonas</taxon>
    </lineage>
</organism>
<dbReference type="Proteomes" id="UP000183126">
    <property type="component" value="Chromosome I"/>
</dbReference>
<dbReference type="InterPro" id="IPR050179">
    <property type="entry name" value="Trans_hexapeptide_repeat"/>
</dbReference>
<comment type="similarity">
    <text evidence="1">Belongs to the transferase hexapeptide repeat family.</text>
</comment>
<dbReference type="Pfam" id="PF00132">
    <property type="entry name" value="Hexapep"/>
    <property type="match status" value="2"/>
</dbReference>
<name>A0ABY0UA26_9PSED</name>